<evidence type="ECO:0000256" key="9">
    <source>
        <dbReference type="ARBA" id="ARBA00023310"/>
    </source>
</evidence>
<dbReference type="InterPro" id="IPR001469">
    <property type="entry name" value="ATP_synth_F1_dsu/esu"/>
</dbReference>
<dbReference type="SUPFAM" id="SSF51344">
    <property type="entry name" value="Epsilon subunit of F1F0-ATP synthase N-terminal domain"/>
    <property type="match status" value="1"/>
</dbReference>
<feature type="domain" description="ATP synthase F1 complex delta/epsilon subunit N-terminal" evidence="13">
    <location>
        <begin position="5"/>
        <end position="82"/>
    </location>
</feature>
<proteinExistence type="inferred from homology"/>
<evidence type="ECO:0000256" key="12">
    <source>
        <dbReference type="SAM" id="Coils"/>
    </source>
</evidence>
<evidence type="ECO:0000256" key="2">
    <source>
        <dbReference type="ARBA" id="ARBA00004184"/>
    </source>
</evidence>
<evidence type="ECO:0000256" key="7">
    <source>
        <dbReference type="ARBA" id="ARBA00023136"/>
    </source>
</evidence>
<comment type="function">
    <text evidence="1 10">Produces ATP from ADP in the presence of a proton gradient across the membrane.</text>
</comment>
<dbReference type="RefSeq" id="WP_027839652.1">
    <property type="nucleotide sequence ID" value="NZ_BMHN01000001.1"/>
</dbReference>
<dbReference type="OrthoDB" id="9799969at2"/>
<protein>
    <recommendedName>
        <fullName evidence="10">ATP synthase epsilon chain</fullName>
    </recommendedName>
    <alternativeName>
        <fullName evidence="10">ATP synthase F1 sector epsilon subunit</fullName>
    </alternativeName>
    <alternativeName>
        <fullName evidence="10">F-ATPase epsilon subunit</fullName>
    </alternativeName>
</protein>
<dbReference type="GO" id="GO:0045259">
    <property type="term" value="C:proton-transporting ATP synthase complex"/>
    <property type="evidence" value="ECO:0007669"/>
    <property type="project" value="UniProtKB-KW"/>
</dbReference>
<keyword evidence="7 10" id="KW-0472">Membrane</keyword>
<keyword evidence="6 10" id="KW-0406">Ion transport</keyword>
<keyword evidence="10" id="KW-1003">Cell membrane</keyword>
<dbReference type="GO" id="GO:0005886">
    <property type="term" value="C:plasma membrane"/>
    <property type="evidence" value="ECO:0007669"/>
    <property type="project" value="UniProtKB-SubCell"/>
</dbReference>
<keyword evidence="9 10" id="KW-0066">ATP synthesis</keyword>
<comment type="similarity">
    <text evidence="3 10 11">Belongs to the ATPase epsilon chain family.</text>
</comment>
<keyword evidence="15" id="KW-1185">Reference proteome</keyword>
<dbReference type="PANTHER" id="PTHR13822">
    <property type="entry name" value="ATP SYNTHASE DELTA/EPSILON CHAIN"/>
    <property type="match status" value="1"/>
</dbReference>
<sequence>MADKLHFELVSPERLLMSADADMVTVPGAEGDFGVMAGHAPFMTTLRPGVVDVQNGREETRLFVRGGFAEVNAEGLTLLAEHSVPLDELDSAALDQEIQNAQEDLDDASTDAARMRAETKLNHLRQLRSAL</sequence>
<dbReference type="GO" id="GO:0012505">
    <property type="term" value="C:endomembrane system"/>
    <property type="evidence" value="ECO:0007669"/>
    <property type="project" value="UniProtKB-SubCell"/>
</dbReference>
<name>A0A845Q7D8_9HYPH</name>
<organism evidence="14 15">
    <name type="scientific">Pyruvatibacter mobilis</name>
    <dbReference type="NCBI Taxonomy" id="1712261"/>
    <lineage>
        <taxon>Bacteria</taxon>
        <taxon>Pseudomonadati</taxon>
        <taxon>Pseudomonadota</taxon>
        <taxon>Alphaproteobacteria</taxon>
        <taxon>Hyphomicrobiales</taxon>
        <taxon>Parvibaculaceae</taxon>
        <taxon>Pyruvatibacter</taxon>
    </lineage>
</organism>
<evidence type="ECO:0000256" key="3">
    <source>
        <dbReference type="ARBA" id="ARBA00005712"/>
    </source>
</evidence>
<dbReference type="Gene3D" id="2.60.15.10">
    <property type="entry name" value="F0F1 ATP synthase delta/epsilon subunit, N-terminal"/>
    <property type="match status" value="1"/>
</dbReference>
<dbReference type="Proteomes" id="UP000470384">
    <property type="component" value="Unassembled WGS sequence"/>
</dbReference>
<accession>A0A845Q7D8</accession>
<dbReference type="PANTHER" id="PTHR13822:SF10">
    <property type="entry name" value="ATP SYNTHASE EPSILON CHAIN, CHLOROPLASTIC"/>
    <property type="match status" value="1"/>
</dbReference>
<evidence type="ECO:0000256" key="10">
    <source>
        <dbReference type="HAMAP-Rule" id="MF_00530"/>
    </source>
</evidence>
<dbReference type="Pfam" id="PF02823">
    <property type="entry name" value="ATP-synt_DE_N"/>
    <property type="match status" value="1"/>
</dbReference>
<dbReference type="GO" id="GO:0005524">
    <property type="term" value="F:ATP binding"/>
    <property type="evidence" value="ECO:0007669"/>
    <property type="project" value="UniProtKB-UniRule"/>
</dbReference>
<evidence type="ECO:0000256" key="8">
    <source>
        <dbReference type="ARBA" id="ARBA00023196"/>
    </source>
</evidence>
<evidence type="ECO:0000256" key="1">
    <source>
        <dbReference type="ARBA" id="ARBA00003543"/>
    </source>
</evidence>
<dbReference type="GO" id="GO:0046933">
    <property type="term" value="F:proton-transporting ATP synthase activity, rotational mechanism"/>
    <property type="evidence" value="ECO:0007669"/>
    <property type="project" value="UniProtKB-UniRule"/>
</dbReference>
<dbReference type="NCBIfam" id="NF009983">
    <property type="entry name" value="PRK13449.1"/>
    <property type="match status" value="1"/>
</dbReference>
<keyword evidence="4 10" id="KW-0813">Transport</keyword>
<dbReference type="EMBL" id="WXYQ01000001">
    <property type="protein sequence ID" value="NBG94287.1"/>
    <property type="molecule type" value="Genomic_DNA"/>
</dbReference>
<comment type="subcellular location">
    <subcellularLocation>
        <location evidence="10">Cell membrane</location>
        <topology evidence="10">Peripheral membrane protein</topology>
    </subcellularLocation>
    <subcellularLocation>
        <location evidence="2">Endomembrane system</location>
        <topology evidence="2">Peripheral membrane protein</topology>
    </subcellularLocation>
</comment>
<evidence type="ECO:0000256" key="5">
    <source>
        <dbReference type="ARBA" id="ARBA00022781"/>
    </source>
</evidence>
<dbReference type="InterPro" id="IPR036771">
    <property type="entry name" value="ATPsynth_dsu/esu_N"/>
</dbReference>
<reference evidence="14 15" key="1">
    <citation type="journal article" date="2016" name="Int. J. Syst. Evol. Microbiol.">
        <title>Pyruvatibacter mobilis gen. nov., sp. nov., a marine bacterium from the culture broth of Picochlorum sp. 122.</title>
        <authorList>
            <person name="Wang G."/>
            <person name="Tang M."/>
            <person name="Wu H."/>
            <person name="Dai S."/>
            <person name="Li T."/>
            <person name="Chen C."/>
            <person name="He H."/>
            <person name="Fan J."/>
            <person name="Xiang W."/>
            <person name="Li X."/>
        </authorList>
    </citation>
    <scope>NUCLEOTIDE SEQUENCE [LARGE SCALE GENOMIC DNA]</scope>
    <source>
        <strain evidence="14 15">GYP-11</strain>
    </source>
</reference>
<comment type="subunit">
    <text evidence="10 11">F-type ATPases have 2 components, CF(1) - the catalytic core - and CF(0) - the membrane proton channel. CF(1) has five subunits: alpha(3), beta(3), gamma(1), delta(1), epsilon(1). CF(0) has three main subunits: a, b and c.</text>
</comment>
<dbReference type="CDD" id="cd12152">
    <property type="entry name" value="F1-ATPase_delta"/>
    <property type="match status" value="1"/>
</dbReference>
<gene>
    <name evidence="10" type="primary">atpC</name>
    <name evidence="14" type="ORF">GTQ45_00910</name>
</gene>
<dbReference type="NCBIfam" id="TIGR01216">
    <property type="entry name" value="ATP_synt_epsi"/>
    <property type="match status" value="1"/>
</dbReference>
<comment type="caution">
    <text evidence="14">The sequence shown here is derived from an EMBL/GenBank/DDBJ whole genome shotgun (WGS) entry which is preliminary data.</text>
</comment>
<dbReference type="AlphaFoldDB" id="A0A845Q7D8"/>
<evidence type="ECO:0000256" key="11">
    <source>
        <dbReference type="RuleBase" id="RU003656"/>
    </source>
</evidence>
<dbReference type="NCBIfam" id="NF001851">
    <property type="entry name" value="PRK00571.2-4"/>
    <property type="match status" value="1"/>
</dbReference>
<feature type="coiled-coil region" evidence="12">
    <location>
        <begin position="91"/>
        <end position="118"/>
    </location>
</feature>
<dbReference type="GeneID" id="300656343"/>
<keyword evidence="5 10" id="KW-0375">Hydrogen ion transport</keyword>
<evidence type="ECO:0000313" key="14">
    <source>
        <dbReference type="EMBL" id="NBG94287.1"/>
    </source>
</evidence>
<keyword evidence="12" id="KW-0175">Coiled coil</keyword>
<evidence type="ECO:0000256" key="6">
    <source>
        <dbReference type="ARBA" id="ARBA00023065"/>
    </source>
</evidence>
<evidence type="ECO:0000313" key="15">
    <source>
        <dbReference type="Proteomes" id="UP000470384"/>
    </source>
</evidence>
<dbReference type="HAMAP" id="MF_00530">
    <property type="entry name" value="ATP_synth_epsil_bac"/>
    <property type="match status" value="1"/>
</dbReference>
<evidence type="ECO:0000256" key="4">
    <source>
        <dbReference type="ARBA" id="ARBA00022448"/>
    </source>
</evidence>
<dbReference type="InterPro" id="IPR020546">
    <property type="entry name" value="ATP_synth_F1_dsu/esu_N"/>
</dbReference>
<evidence type="ECO:0000259" key="13">
    <source>
        <dbReference type="Pfam" id="PF02823"/>
    </source>
</evidence>
<keyword evidence="8 10" id="KW-0139">CF(1)</keyword>